<dbReference type="Pfam" id="PF02687">
    <property type="entry name" value="FtsX"/>
    <property type="match status" value="2"/>
</dbReference>
<evidence type="ECO:0000313" key="10">
    <source>
        <dbReference type="Proteomes" id="UP001180754"/>
    </source>
</evidence>
<keyword evidence="5 7" id="KW-0472">Membrane</keyword>
<dbReference type="EMBL" id="JAVRFD010000015">
    <property type="protein sequence ID" value="MDT0546650.1"/>
    <property type="molecule type" value="Genomic_DNA"/>
</dbReference>
<protein>
    <submittedName>
        <fullName evidence="9">ABC transporter permease</fullName>
    </submittedName>
</protein>
<gene>
    <name evidence="9" type="ORF">RND15_28670</name>
</gene>
<keyword evidence="3 7" id="KW-0812">Transmembrane</keyword>
<dbReference type="InterPro" id="IPR050250">
    <property type="entry name" value="Macrolide_Exporter_MacB"/>
</dbReference>
<feature type="transmembrane region" description="Helical" evidence="7">
    <location>
        <begin position="697"/>
        <end position="721"/>
    </location>
</feature>
<dbReference type="PANTHER" id="PTHR30572:SF4">
    <property type="entry name" value="ABC TRANSPORTER PERMEASE YTRF"/>
    <property type="match status" value="1"/>
</dbReference>
<feature type="domain" description="ABC3 transporter permease C-terminal" evidence="8">
    <location>
        <begin position="252"/>
        <end position="372"/>
    </location>
</feature>
<feature type="transmembrane region" description="Helical" evidence="7">
    <location>
        <begin position="343"/>
        <end position="367"/>
    </location>
</feature>
<proteinExistence type="inferred from homology"/>
<dbReference type="Proteomes" id="UP001180754">
    <property type="component" value="Unassembled WGS sequence"/>
</dbReference>
<dbReference type="PANTHER" id="PTHR30572">
    <property type="entry name" value="MEMBRANE COMPONENT OF TRANSPORTER-RELATED"/>
    <property type="match status" value="1"/>
</dbReference>
<organism evidence="9 10">
    <name type="scientific">Streptomyces lonegramiae</name>
    <dbReference type="NCBI Taxonomy" id="3075524"/>
    <lineage>
        <taxon>Bacteria</taxon>
        <taxon>Bacillati</taxon>
        <taxon>Actinomycetota</taxon>
        <taxon>Actinomycetes</taxon>
        <taxon>Kitasatosporales</taxon>
        <taxon>Streptomycetaceae</taxon>
        <taxon>Streptomyces</taxon>
    </lineage>
</organism>
<dbReference type="RefSeq" id="WP_311727127.1">
    <property type="nucleotide sequence ID" value="NZ_JAVRFD010000015.1"/>
</dbReference>
<keyword evidence="2" id="KW-1003">Cell membrane</keyword>
<keyword evidence="10" id="KW-1185">Reference proteome</keyword>
<feature type="transmembrane region" description="Helical" evidence="7">
    <location>
        <begin position="388"/>
        <end position="407"/>
    </location>
</feature>
<evidence type="ECO:0000256" key="5">
    <source>
        <dbReference type="ARBA" id="ARBA00023136"/>
    </source>
</evidence>
<keyword evidence="4 7" id="KW-1133">Transmembrane helix</keyword>
<sequence>MLTMTLGGLRTRWITLVGTFVALGLGVALIATMCLALASTLDAPKRVPERFAAAPVVVRGADTLTVPVRRGPDTEEVSAPLAHPRPVPPELVRRLGRLGPVTPDRTFPLLSGALPQGTVGHPWSAAAFTPYRLASGRAPERAGEVVVAGAGVKVGDRIGIRTASEYRTRIVVGTVPRSAFESAVFFTDGEAARISSRIDAVVVRAPAAEVREAVAGTPGVRVLTGADRRRADPDPDRDSRALLTVNALLGTAAGVTGFVSVFVVASTFAFAVAQRRREFGLLRMAGAAPGQLRRVVFAEAAVVGVLASAAGCALGTWGAPWLARRLVEGGVAPPWFTIGDHFWPLPVAFWTGLLVALAGVWAAALRAGRVEPAEALREAAVDSRTMPLARRLLGAGLLLAGVAVLGWTLADDPGELLKRKTYTTEPMVLITAVGLLAPLLVRPLVRALGRLPARLPGATGMLARESASAGVRRTASVAAPVLITVALTGSLMGAAATVSEAKAAELRAHTRADFVVTPGAGAEGLSAGAVRRVSEVPGALTSASATTAVFARDGESALVESAARAVDPARLEAVGRLPVVSGSVRDLDDRGIVVNEEWERPTVGRQVAVWLGDGRKTTLRIVAVLRTGTGDNGAYVTWGNARGATVDRIEVRLRPGADAAAVARGLRAAVRSEGGRVLTPDVWVAEVHPRTSPQTRLGLLVVVGIALVYAGIALVGTLIMATSDRIPELTALRLAGGTTFQVLRAVAAEAVLTVAVGAVLGAAVAGVQLLGLWSALGRLSVPATTMPAVPWGALGAAVAACALLAVVSSVLPAWCALRPRLASRR</sequence>
<name>A0ABU2XL45_9ACTN</name>
<evidence type="ECO:0000256" key="6">
    <source>
        <dbReference type="ARBA" id="ARBA00038076"/>
    </source>
</evidence>
<feature type="transmembrane region" description="Helical" evidence="7">
    <location>
        <begin position="427"/>
        <end position="445"/>
    </location>
</feature>
<evidence type="ECO:0000256" key="4">
    <source>
        <dbReference type="ARBA" id="ARBA00022989"/>
    </source>
</evidence>
<feature type="transmembrane region" description="Helical" evidence="7">
    <location>
        <begin position="247"/>
        <end position="273"/>
    </location>
</feature>
<evidence type="ECO:0000313" key="9">
    <source>
        <dbReference type="EMBL" id="MDT0546650.1"/>
    </source>
</evidence>
<feature type="transmembrane region" description="Helical" evidence="7">
    <location>
        <begin position="294"/>
        <end position="323"/>
    </location>
</feature>
<evidence type="ECO:0000256" key="7">
    <source>
        <dbReference type="SAM" id="Phobius"/>
    </source>
</evidence>
<evidence type="ECO:0000256" key="2">
    <source>
        <dbReference type="ARBA" id="ARBA00022475"/>
    </source>
</evidence>
<feature type="domain" description="ABC3 transporter permease C-terminal" evidence="8">
    <location>
        <begin position="701"/>
        <end position="816"/>
    </location>
</feature>
<evidence type="ECO:0000259" key="8">
    <source>
        <dbReference type="Pfam" id="PF02687"/>
    </source>
</evidence>
<comment type="caution">
    <text evidence="9">The sequence shown here is derived from an EMBL/GenBank/DDBJ whole genome shotgun (WGS) entry which is preliminary data.</text>
</comment>
<reference evidence="9" key="1">
    <citation type="submission" date="2024-05" db="EMBL/GenBank/DDBJ databases">
        <title>30 novel species of actinomycetes from the DSMZ collection.</title>
        <authorList>
            <person name="Nouioui I."/>
        </authorList>
    </citation>
    <scope>NUCLEOTIDE SEQUENCE</scope>
    <source>
        <strain evidence="9">DSM 41529</strain>
    </source>
</reference>
<evidence type="ECO:0000256" key="1">
    <source>
        <dbReference type="ARBA" id="ARBA00004651"/>
    </source>
</evidence>
<comment type="similarity">
    <text evidence="6">Belongs to the ABC-4 integral membrane protein family.</text>
</comment>
<feature type="transmembrane region" description="Helical" evidence="7">
    <location>
        <begin position="742"/>
        <end position="771"/>
    </location>
</feature>
<accession>A0ABU2XL45</accession>
<feature type="transmembrane region" description="Helical" evidence="7">
    <location>
        <begin position="791"/>
        <end position="817"/>
    </location>
</feature>
<comment type="subcellular location">
    <subcellularLocation>
        <location evidence="1">Cell membrane</location>
        <topology evidence="1">Multi-pass membrane protein</topology>
    </subcellularLocation>
</comment>
<dbReference type="InterPro" id="IPR003838">
    <property type="entry name" value="ABC3_permease_C"/>
</dbReference>
<evidence type="ECO:0000256" key="3">
    <source>
        <dbReference type="ARBA" id="ARBA00022692"/>
    </source>
</evidence>